<dbReference type="GO" id="GO:0000036">
    <property type="term" value="F:acyl carrier activity"/>
    <property type="evidence" value="ECO:0007669"/>
    <property type="project" value="TreeGrafter"/>
</dbReference>
<keyword evidence="1" id="KW-0596">Phosphopantetheine</keyword>
<dbReference type="RefSeq" id="WP_316428661.1">
    <property type="nucleotide sequence ID" value="NZ_CP130144.1"/>
</dbReference>
<protein>
    <submittedName>
        <fullName evidence="8">Phosphopantetheine-binding protein</fullName>
    </submittedName>
</protein>
<dbReference type="Gene3D" id="1.10.1200.10">
    <property type="entry name" value="ACP-like"/>
    <property type="match status" value="1"/>
</dbReference>
<evidence type="ECO:0000256" key="2">
    <source>
        <dbReference type="ARBA" id="ARBA00022516"/>
    </source>
</evidence>
<dbReference type="AlphaFoldDB" id="A0AA97AR93"/>
<name>A0AA97AR93_LEPBY</name>
<keyword evidence="5" id="KW-0443">Lipid metabolism</keyword>
<accession>A0AA97AR93</accession>
<dbReference type="GO" id="GO:0016020">
    <property type="term" value="C:membrane"/>
    <property type="evidence" value="ECO:0007669"/>
    <property type="project" value="GOC"/>
</dbReference>
<organism evidence="8">
    <name type="scientific">Leptolyngbya boryana CZ1</name>
    <dbReference type="NCBI Taxonomy" id="3060204"/>
    <lineage>
        <taxon>Bacteria</taxon>
        <taxon>Bacillati</taxon>
        <taxon>Cyanobacteriota</taxon>
        <taxon>Cyanophyceae</taxon>
        <taxon>Leptolyngbyales</taxon>
        <taxon>Leptolyngbyaceae</taxon>
        <taxon>Leptolyngbya group</taxon>
        <taxon>Leptolyngbya</taxon>
    </lineage>
</organism>
<keyword evidence="3" id="KW-0597">Phosphoprotein</keyword>
<dbReference type="InterPro" id="IPR003231">
    <property type="entry name" value="ACP"/>
</dbReference>
<dbReference type="PANTHER" id="PTHR20863">
    <property type="entry name" value="ACYL CARRIER PROTEIN"/>
    <property type="match status" value="1"/>
</dbReference>
<dbReference type="Pfam" id="PF00550">
    <property type="entry name" value="PP-binding"/>
    <property type="match status" value="1"/>
</dbReference>
<dbReference type="PANTHER" id="PTHR20863:SF76">
    <property type="entry name" value="CARRIER DOMAIN-CONTAINING PROTEIN"/>
    <property type="match status" value="1"/>
</dbReference>
<evidence type="ECO:0000256" key="6">
    <source>
        <dbReference type="ARBA" id="ARBA00023160"/>
    </source>
</evidence>
<evidence type="ECO:0000256" key="4">
    <source>
        <dbReference type="ARBA" id="ARBA00022832"/>
    </source>
</evidence>
<sequence>MAITETQIQETMFRLLQKIAPGSSPETLGKDDDVRETLGIDSYDFLNFMIGLNEEFGVEIPETDYGKLITLNDIVHYISTHAQQ</sequence>
<reference evidence="8" key="1">
    <citation type="journal article" date="2023" name="Plants (Basel)">
        <title>Genomic Analysis of Leptolyngbya boryana CZ1 Reveals Efficient Carbon Fixation Modules.</title>
        <authorList>
            <person name="Bai X."/>
            <person name="Wang H."/>
            <person name="Cheng W."/>
            <person name="Wang J."/>
            <person name="Ma M."/>
            <person name="Hu H."/>
            <person name="Song Z."/>
            <person name="Ma H."/>
            <person name="Fan Y."/>
            <person name="Du C."/>
            <person name="Xu J."/>
        </authorList>
    </citation>
    <scope>NUCLEOTIDE SEQUENCE</scope>
    <source>
        <strain evidence="8">CZ1</strain>
    </source>
</reference>
<dbReference type="GO" id="GO:0009245">
    <property type="term" value="P:lipid A biosynthetic process"/>
    <property type="evidence" value="ECO:0007669"/>
    <property type="project" value="TreeGrafter"/>
</dbReference>
<proteinExistence type="predicted"/>
<evidence type="ECO:0000259" key="7">
    <source>
        <dbReference type="PROSITE" id="PS50075"/>
    </source>
</evidence>
<evidence type="ECO:0000256" key="1">
    <source>
        <dbReference type="ARBA" id="ARBA00022450"/>
    </source>
</evidence>
<feature type="domain" description="Carrier" evidence="7">
    <location>
        <begin position="6"/>
        <end position="82"/>
    </location>
</feature>
<dbReference type="SUPFAM" id="SSF47336">
    <property type="entry name" value="ACP-like"/>
    <property type="match status" value="1"/>
</dbReference>
<evidence type="ECO:0000256" key="5">
    <source>
        <dbReference type="ARBA" id="ARBA00023098"/>
    </source>
</evidence>
<dbReference type="InterPro" id="IPR036736">
    <property type="entry name" value="ACP-like_sf"/>
</dbReference>
<dbReference type="GO" id="GO:0000035">
    <property type="term" value="F:acyl binding"/>
    <property type="evidence" value="ECO:0007669"/>
    <property type="project" value="TreeGrafter"/>
</dbReference>
<dbReference type="EMBL" id="CP130144">
    <property type="protein sequence ID" value="WNZ48368.1"/>
    <property type="molecule type" value="Genomic_DNA"/>
</dbReference>
<evidence type="ECO:0000256" key="3">
    <source>
        <dbReference type="ARBA" id="ARBA00022553"/>
    </source>
</evidence>
<keyword evidence="6" id="KW-0275">Fatty acid biosynthesis</keyword>
<evidence type="ECO:0000313" key="8">
    <source>
        <dbReference type="EMBL" id="WNZ48368.1"/>
    </source>
</evidence>
<dbReference type="PROSITE" id="PS50075">
    <property type="entry name" value="CARRIER"/>
    <property type="match status" value="1"/>
</dbReference>
<reference evidence="8" key="2">
    <citation type="submission" date="2023-07" db="EMBL/GenBank/DDBJ databases">
        <authorList>
            <person name="Bai X.-H."/>
            <person name="Wang H.-H."/>
            <person name="Wang J."/>
            <person name="Ma M.-Y."/>
            <person name="Hu H.-H."/>
            <person name="Song Z.-L."/>
            <person name="Ma H.-G."/>
            <person name="Fan Y."/>
            <person name="Du C.-Y."/>
            <person name="Xu J.-C."/>
        </authorList>
    </citation>
    <scope>NUCLEOTIDE SEQUENCE</scope>
    <source>
        <strain evidence="8">CZ1</strain>
    </source>
</reference>
<gene>
    <name evidence="8" type="ORF">Q2T42_11070</name>
</gene>
<keyword evidence="2" id="KW-0444">Lipid biosynthesis</keyword>
<dbReference type="InterPro" id="IPR009081">
    <property type="entry name" value="PP-bd_ACP"/>
</dbReference>
<keyword evidence="4" id="KW-0276">Fatty acid metabolism</keyword>
<dbReference type="GO" id="GO:0005829">
    <property type="term" value="C:cytosol"/>
    <property type="evidence" value="ECO:0007669"/>
    <property type="project" value="TreeGrafter"/>
</dbReference>